<name>A0ABV4X653_9CYAN</name>
<proteinExistence type="predicted"/>
<protein>
    <recommendedName>
        <fullName evidence="3">Uma2 family endonuclease</fullName>
    </recommendedName>
</protein>
<evidence type="ECO:0000313" key="1">
    <source>
        <dbReference type="EMBL" id="MFB2878285.1"/>
    </source>
</evidence>
<dbReference type="RefSeq" id="WP_413271362.1">
    <property type="nucleotide sequence ID" value="NZ_JBHFNQ010000118.1"/>
</dbReference>
<dbReference type="Proteomes" id="UP001576774">
    <property type="component" value="Unassembled WGS sequence"/>
</dbReference>
<gene>
    <name evidence="1" type="ORF">ACE1CC_15645</name>
</gene>
<evidence type="ECO:0008006" key="3">
    <source>
        <dbReference type="Google" id="ProtNLM"/>
    </source>
</evidence>
<reference evidence="1 2" key="1">
    <citation type="submission" date="2024-09" db="EMBL/GenBank/DDBJ databases">
        <title>Floridaenema gen nov. (Aerosakkonemataceae, Aerosakkonematales ord. nov., Cyanobacteria) from benthic tropical and subtropical fresh waters, with the description of four new species.</title>
        <authorList>
            <person name="Moretto J.A."/>
            <person name="Berthold D.E."/>
            <person name="Lefler F.W."/>
            <person name="Huang I.-S."/>
            <person name="Laughinghouse H. IV."/>
        </authorList>
    </citation>
    <scope>NUCLEOTIDE SEQUENCE [LARGE SCALE GENOMIC DNA]</scope>
    <source>
        <strain evidence="1 2">BLCC-F46</strain>
    </source>
</reference>
<dbReference type="EMBL" id="JBHFNQ010000118">
    <property type="protein sequence ID" value="MFB2878285.1"/>
    <property type="molecule type" value="Genomic_DNA"/>
</dbReference>
<organism evidence="1 2">
    <name type="scientific">Floridaenema aerugineum BLCC-F46</name>
    <dbReference type="NCBI Taxonomy" id="3153654"/>
    <lineage>
        <taxon>Bacteria</taxon>
        <taxon>Bacillati</taxon>
        <taxon>Cyanobacteriota</taxon>
        <taxon>Cyanophyceae</taxon>
        <taxon>Oscillatoriophycideae</taxon>
        <taxon>Aerosakkonematales</taxon>
        <taxon>Aerosakkonemataceae</taxon>
        <taxon>Floridanema</taxon>
        <taxon>Floridanema aerugineum</taxon>
    </lineage>
</organism>
<keyword evidence="2" id="KW-1185">Reference proteome</keyword>
<accession>A0ABV4X653</accession>
<comment type="caution">
    <text evidence="1">The sequence shown here is derived from an EMBL/GenBank/DDBJ whole genome shotgun (WGS) entry which is preliminary data.</text>
</comment>
<sequence length="45" mass="4977">MTISADNVTQNKVWTDAEFMALPKDGHRYELVVGCVRALNSGSNH</sequence>
<evidence type="ECO:0000313" key="2">
    <source>
        <dbReference type="Proteomes" id="UP001576774"/>
    </source>
</evidence>